<organism evidence="2 3">
    <name type="scientific">Austropuccinia psidii MF-1</name>
    <dbReference type="NCBI Taxonomy" id="1389203"/>
    <lineage>
        <taxon>Eukaryota</taxon>
        <taxon>Fungi</taxon>
        <taxon>Dikarya</taxon>
        <taxon>Basidiomycota</taxon>
        <taxon>Pucciniomycotina</taxon>
        <taxon>Pucciniomycetes</taxon>
        <taxon>Pucciniales</taxon>
        <taxon>Sphaerophragmiaceae</taxon>
        <taxon>Austropuccinia</taxon>
    </lineage>
</organism>
<sequence>MNSYLHIKSLLGLKKTIKLSGGWSQLFFKDKVKRIKNWLKNQRLLSIHQKKELDMTPDLEKEGPVASTRSRSVQRQAQRTSEEADRSQDTSRKGKRKSHLAQTLPTGVQDPQIGTFSNGQCLQFSQDSYLIHSQGSGKDEPEFFTQIIQEIKLVKTSINIELSKIDANLTKITLDINELKKKHIHSAKYNKSTTARLELISNTCDRIESKYQVHDYEMEDLSTTSINDQINILKNHVLTVVDKTKKFAIHAFGKE</sequence>
<keyword evidence="3" id="KW-1185">Reference proteome</keyword>
<feature type="compositionally biased region" description="Polar residues" evidence="1">
    <location>
        <begin position="67"/>
        <end position="79"/>
    </location>
</feature>
<proteinExistence type="predicted"/>
<protein>
    <submittedName>
        <fullName evidence="2">Uncharacterized protein</fullName>
    </submittedName>
</protein>
<dbReference type="Proteomes" id="UP000765509">
    <property type="component" value="Unassembled WGS sequence"/>
</dbReference>
<name>A0A9Q3IXN5_9BASI</name>
<feature type="region of interest" description="Disordered" evidence="1">
    <location>
        <begin position="55"/>
        <end position="112"/>
    </location>
</feature>
<dbReference type="AlphaFoldDB" id="A0A9Q3IXN5"/>
<gene>
    <name evidence="2" type="ORF">O181_091970</name>
</gene>
<reference evidence="2" key="1">
    <citation type="submission" date="2021-03" db="EMBL/GenBank/DDBJ databases">
        <title>Draft genome sequence of rust myrtle Austropuccinia psidii MF-1, a brazilian biotype.</title>
        <authorList>
            <person name="Quecine M.C."/>
            <person name="Pachon D.M.R."/>
            <person name="Bonatelli M.L."/>
            <person name="Correr F.H."/>
            <person name="Franceschini L.M."/>
            <person name="Leite T.F."/>
            <person name="Margarido G.R.A."/>
            <person name="Almeida C.A."/>
            <person name="Ferrarezi J.A."/>
            <person name="Labate C.A."/>
        </authorList>
    </citation>
    <scope>NUCLEOTIDE SEQUENCE</scope>
    <source>
        <strain evidence="2">MF-1</strain>
    </source>
</reference>
<feature type="compositionally biased region" description="Basic and acidic residues" evidence="1">
    <location>
        <begin position="80"/>
        <end position="92"/>
    </location>
</feature>
<evidence type="ECO:0000313" key="3">
    <source>
        <dbReference type="Proteomes" id="UP000765509"/>
    </source>
</evidence>
<dbReference type="EMBL" id="AVOT02058349">
    <property type="protein sequence ID" value="MBW0552255.1"/>
    <property type="molecule type" value="Genomic_DNA"/>
</dbReference>
<evidence type="ECO:0000256" key="1">
    <source>
        <dbReference type="SAM" id="MobiDB-lite"/>
    </source>
</evidence>
<accession>A0A9Q3IXN5</accession>
<evidence type="ECO:0000313" key="2">
    <source>
        <dbReference type="EMBL" id="MBW0552255.1"/>
    </source>
</evidence>
<comment type="caution">
    <text evidence="2">The sequence shown here is derived from an EMBL/GenBank/DDBJ whole genome shotgun (WGS) entry which is preliminary data.</text>
</comment>